<dbReference type="GO" id="GO:0002100">
    <property type="term" value="P:tRNA wobble adenosine to inosine editing"/>
    <property type="evidence" value="ECO:0007669"/>
    <property type="project" value="UniProtKB-UniRule"/>
</dbReference>
<gene>
    <name evidence="8" type="primary">tadA</name>
    <name evidence="10" type="ORF">AMJ40_06520</name>
</gene>
<dbReference type="CDD" id="cd01285">
    <property type="entry name" value="nucleoside_deaminase"/>
    <property type="match status" value="1"/>
</dbReference>
<dbReference type="InterPro" id="IPR002125">
    <property type="entry name" value="CMP_dCMP_dom"/>
</dbReference>
<comment type="cofactor">
    <cofactor evidence="8">
        <name>Zn(2+)</name>
        <dbReference type="ChEBI" id="CHEBI:29105"/>
    </cofactor>
    <text evidence="8">Binds 1 zinc ion per subunit.</text>
</comment>
<dbReference type="GO" id="GO:0052717">
    <property type="term" value="F:tRNA-specific adenosine-34 deaminase activity"/>
    <property type="evidence" value="ECO:0007669"/>
    <property type="project" value="UniProtKB-UniRule"/>
</dbReference>
<comment type="function">
    <text evidence="8">Catalyzes the deamination of adenosine to inosine at the wobble position 34 of tRNA(Arg2).</text>
</comment>
<keyword evidence="5 8" id="KW-0378">Hydrolase</keyword>
<organism evidence="10 11">
    <name type="scientific">candidate division TA06 bacterium DG_26</name>
    <dbReference type="NCBI Taxonomy" id="1703771"/>
    <lineage>
        <taxon>Bacteria</taxon>
        <taxon>Bacteria division TA06</taxon>
    </lineage>
</organism>
<dbReference type="Proteomes" id="UP000051124">
    <property type="component" value="Unassembled WGS sequence"/>
</dbReference>
<name>A0A0S7WFN5_UNCT6</name>
<reference evidence="10 11" key="1">
    <citation type="journal article" date="2015" name="Microbiome">
        <title>Genomic resolution of linkages in carbon, nitrogen, and sulfur cycling among widespread estuary sediment bacteria.</title>
        <authorList>
            <person name="Baker B.J."/>
            <person name="Lazar C.S."/>
            <person name="Teske A.P."/>
            <person name="Dick G.J."/>
        </authorList>
    </citation>
    <scope>NUCLEOTIDE SEQUENCE [LARGE SCALE GENOMIC DNA]</scope>
    <source>
        <strain evidence="10">DG_26</strain>
    </source>
</reference>
<dbReference type="PROSITE" id="PS00903">
    <property type="entry name" value="CYT_DCMP_DEAMINASES_1"/>
    <property type="match status" value="1"/>
</dbReference>
<evidence type="ECO:0000313" key="10">
    <source>
        <dbReference type="EMBL" id="KPJ48976.1"/>
    </source>
</evidence>
<evidence type="ECO:0000256" key="3">
    <source>
        <dbReference type="ARBA" id="ARBA00022694"/>
    </source>
</evidence>
<evidence type="ECO:0000256" key="5">
    <source>
        <dbReference type="ARBA" id="ARBA00022801"/>
    </source>
</evidence>
<feature type="domain" description="CMP/dCMP-type deaminase" evidence="9">
    <location>
        <begin position="1"/>
        <end position="120"/>
    </location>
</feature>
<dbReference type="InterPro" id="IPR016193">
    <property type="entry name" value="Cytidine_deaminase-like"/>
</dbReference>
<keyword evidence="4 8" id="KW-0479">Metal-binding</keyword>
<comment type="subunit">
    <text evidence="2 8">Homodimer.</text>
</comment>
<dbReference type="InterPro" id="IPR058535">
    <property type="entry name" value="MafB19-deam"/>
</dbReference>
<comment type="caution">
    <text evidence="10">The sequence shown here is derived from an EMBL/GenBank/DDBJ whole genome shotgun (WGS) entry which is preliminary data.</text>
</comment>
<dbReference type="PROSITE" id="PS51747">
    <property type="entry name" value="CYT_DCMP_DEAMINASES_2"/>
    <property type="match status" value="1"/>
</dbReference>
<dbReference type="Pfam" id="PF14437">
    <property type="entry name" value="MafB19-deam"/>
    <property type="match status" value="1"/>
</dbReference>
<protein>
    <recommendedName>
        <fullName evidence="8">tRNA-specific adenosine deaminase</fullName>
        <ecNumber evidence="8">3.5.4.33</ecNumber>
    </recommendedName>
</protein>
<sequence length="155" mass="17113">MDDDHWMDEALKEAERAYRGGEVPVGAVVVIGDRVVGRGHNQIESLKDPTAHAEMIAITAACGYKNDWRLDDATMYVTLEPCLMCGGAIILSRLKRLVYGASDPRMGCCGSMYEILGEKGQGAGVEVVGGVREEECKSLIQTFFKERRTEVEKKR</sequence>
<dbReference type="EMBL" id="LIZT01000081">
    <property type="protein sequence ID" value="KPJ48976.1"/>
    <property type="molecule type" value="Genomic_DNA"/>
</dbReference>
<dbReference type="PANTHER" id="PTHR11079">
    <property type="entry name" value="CYTOSINE DEAMINASE FAMILY MEMBER"/>
    <property type="match status" value="1"/>
</dbReference>
<evidence type="ECO:0000256" key="1">
    <source>
        <dbReference type="ARBA" id="ARBA00010669"/>
    </source>
</evidence>
<dbReference type="NCBIfam" id="NF008113">
    <property type="entry name" value="PRK10860.1"/>
    <property type="match status" value="1"/>
</dbReference>
<keyword evidence="6 8" id="KW-0862">Zinc</keyword>
<evidence type="ECO:0000256" key="8">
    <source>
        <dbReference type="HAMAP-Rule" id="MF_00972"/>
    </source>
</evidence>
<dbReference type="SUPFAM" id="SSF53927">
    <property type="entry name" value="Cytidine deaminase-like"/>
    <property type="match status" value="1"/>
</dbReference>
<dbReference type="PATRIC" id="fig|1703771.3.peg.653"/>
<comment type="catalytic activity">
    <reaction evidence="7 8">
        <text>adenosine(34) in tRNA + H2O + H(+) = inosine(34) in tRNA + NH4(+)</text>
        <dbReference type="Rhea" id="RHEA:43168"/>
        <dbReference type="Rhea" id="RHEA-COMP:10373"/>
        <dbReference type="Rhea" id="RHEA-COMP:10374"/>
        <dbReference type="ChEBI" id="CHEBI:15377"/>
        <dbReference type="ChEBI" id="CHEBI:15378"/>
        <dbReference type="ChEBI" id="CHEBI:28938"/>
        <dbReference type="ChEBI" id="CHEBI:74411"/>
        <dbReference type="ChEBI" id="CHEBI:82852"/>
        <dbReference type="EC" id="3.5.4.33"/>
    </reaction>
</comment>
<feature type="binding site" evidence="8">
    <location>
        <position position="52"/>
    </location>
    <ligand>
        <name>Zn(2+)</name>
        <dbReference type="ChEBI" id="CHEBI:29105"/>
        <note>catalytic</note>
    </ligand>
</feature>
<evidence type="ECO:0000256" key="4">
    <source>
        <dbReference type="ARBA" id="ARBA00022723"/>
    </source>
</evidence>
<dbReference type="EC" id="3.5.4.33" evidence="8"/>
<dbReference type="InterPro" id="IPR028883">
    <property type="entry name" value="tRNA_aden_deaminase"/>
</dbReference>
<dbReference type="InterPro" id="IPR016192">
    <property type="entry name" value="APOBEC/CMP_deaminase_Zn-bd"/>
</dbReference>
<evidence type="ECO:0000256" key="7">
    <source>
        <dbReference type="ARBA" id="ARBA00048045"/>
    </source>
</evidence>
<dbReference type="Gene3D" id="3.40.140.10">
    <property type="entry name" value="Cytidine Deaminase, domain 2"/>
    <property type="match status" value="1"/>
</dbReference>
<evidence type="ECO:0000256" key="2">
    <source>
        <dbReference type="ARBA" id="ARBA00011738"/>
    </source>
</evidence>
<evidence type="ECO:0000313" key="11">
    <source>
        <dbReference type="Proteomes" id="UP000051124"/>
    </source>
</evidence>
<dbReference type="FunFam" id="3.40.140.10:FF:000005">
    <property type="entry name" value="tRNA-specific adenosine deaminase"/>
    <property type="match status" value="1"/>
</dbReference>
<feature type="binding site" evidence="8">
    <location>
        <position position="82"/>
    </location>
    <ligand>
        <name>Zn(2+)</name>
        <dbReference type="ChEBI" id="CHEBI:29105"/>
        <note>catalytic</note>
    </ligand>
</feature>
<proteinExistence type="inferred from homology"/>
<evidence type="ECO:0000256" key="6">
    <source>
        <dbReference type="ARBA" id="ARBA00022833"/>
    </source>
</evidence>
<evidence type="ECO:0000259" key="9">
    <source>
        <dbReference type="PROSITE" id="PS51747"/>
    </source>
</evidence>
<dbReference type="GO" id="GO:0008270">
    <property type="term" value="F:zinc ion binding"/>
    <property type="evidence" value="ECO:0007669"/>
    <property type="project" value="UniProtKB-UniRule"/>
</dbReference>
<keyword evidence="3 8" id="KW-0819">tRNA processing</keyword>
<comment type="similarity">
    <text evidence="1">Belongs to the cytidine and deoxycytidylate deaminase family. ADAT2 subfamily.</text>
</comment>
<feature type="active site" description="Proton donor" evidence="8">
    <location>
        <position position="54"/>
    </location>
</feature>
<accession>A0A0S7WFN5</accession>
<feature type="binding site" evidence="8">
    <location>
        <position position="85"/>
    </location>
    <ligand>
        <name>Zn(2+)</name>
        <dbReference type="ChEBI" id="CHEBI:29105"/>
        <note>catalytic</note>
    </ligand>
</feature>
<dbReference type="HAMAP" id="MF_00972">
    <property type="entry name" value="tRNA_aden_deaminase"/>
    <property type="match status" value="1"/>
</dbReference>
<dbReference type="AlphaFoldDB" id="A0A0S7WFN5"/>
<dbReference type="PANTHER" id="PTHR11079:SF202">
    <property type="entry name" value="TRNA-SPECIFIC ADENOSINE DEAMINASE"/>
    <property type="match status" value="1"/>
</dbReference>